<evidence type="ECO:0000256" key="2">
    <source>
        <dbReference type="ARBA" id="ARBA00022670"/>
    </source>
</evidence>
<keyword evidence="3" id="KW-0378">Hydrolase</keyword>
<dbReference type="Proteomes" id="UP000232101">
    <property type="component" value="Unassembled WGS sequence"/>
</dbReference>
<dbReference type="GO" id="GO:0008233">
    <property type="term" value="F:peptidase activity"/>
    <property type="evidence" value="ECO:0007669"/>
    <property type="project" value="UniProtKB-KW"/>
</dbReference>
<keyword evidence="1" id="KW-1188">Viral release from host cell</keyword>
<evidence type="ECO:0000259" key="4">
    <source>
        <dbReference type="Pfam" id="PF04586"/>
    </source>
</evidence>
<protein>
    <submittedName>
        <fullName evidence="5">HK97 family phage prohead protease</fullName>
    </submittedName>
</protein>
<name>A0A2M9QAP4_9BACI</name>
<dbReference type="RefSeq" id="WP_100542082.1">
    <property type="nucleotide sequence ID" value="NZ_PHQY01000321.1"/>
</dbReference>
<evidence type="ECO:0000256" key="3">
    <source>
        <dbReference type="ARBA" id="ARBA00022801"/>
    </source>
</evidence>
<dbReference type="InterPro" id="IPR054613">
    <property type="entry name" value="Peptidase_S78_dom"/>
</dbReference>
<gene>
    <name evidence="5" type="ORF">CWD94_03705</name>
</gene>
<reference evidence="5 6" key="1">
    <citation type="submission" date="2017-11" db="EMBL/GenBank/DDBJ databases">
        <title>Bacterial isolate from king chilli rhizosphere.</title>
        <authorList>
            <person name="Takhelmayum P."/>
            <person name="Sarangthem I."/>
        </authorList>
    </citation>
    <scope>NUCLEOTIDE SEQUENCE [LARGE SCALE GENOMIC DNA]</scope>
    <source>
        <strain evidence="6">t26</strain>
    </source>
</reference>
<dbReference type="AlphaFoldDB" id="A0A2M9QAP4"/>
<dbReference type="EMBL" id="PHQY01000321">
    <property type="protein sequence ID" value="PJO45141.1"/>
    <property type="molecule type" value="Genomic_DNA"/>
</dbReference>
<dbReference type="NCBIfam" id="TIGR01543">
    <property type="entry name" value="proheadase_HK97"/>
    <property type="match status" value="1"/>
</dbReference>
<dbReference type="GO" id="GO:0006508">
    <property type="term" value="P:proteolysis"/>
    <property type="evidence" value="ECO:0007669"/>
    <property type="project" value="UniProtKB-KW"/>
</dbReference>
<dbReference type="InterPro" id="IPR006433">
    <property type="entry name" value="Prohead_protease"/>
</dbReference>
<proteinExistence type="predicted"/>
<keyword evidence="2 5" id="KW-0645">Protease</keyword>
<feature type="domain" description="Prohead serine protease" evidence="4">
    <location>
        <begin position="6"/>
        <end position="148"/>
    </location>
</feature>
<evidence type="ECO:0000256" key="1">
    <source>
        <dbReference type="ARBA" id="ARBA00022612"/>
    </source>
</evidence>
<dbReference type="Pfam" id="PF04586">
    <property type="entry name" value="Peptidase_S78"/>
    <property type="match status" value="1"/>
</dbReference>
<sequence>MTKPLVISGYALCWNERAFIHDDQGKFYEQFLPGAFVDSIKKRNQTVRYSHFSSLDFASAETGQLTLFEDEKGLSFRIELENNHENRLLYNLVRDGQIRHVSVGFKNAEFKVTKRGRRSFRLIKRAELVEISIVENPAYKTSIVRVGCNNSRLELISKIDKALSR</sequence>
<evidence type="ECO:0000313" key="6">
    <source>
        <dbReference type="Proteomes" id="UP000232101"/>
    </source>
</evidence>
<accession>A0A2M9QAP4</accession>
<organism evidence="5 6">
    <name type="scientific">Lysinibacillus xylanilyticus</name>
    <dbReference type="NCBI Taxonomy" id="582475"/>
    <lineage>
        <taxon>Bacteria</taxon>
        <taxon>Bacillati</taxon>
        <taxon>Bacillota</taxon>
        <taxon>Bacilli</taxon>
        <taxon>Bacillales</taxon>
        <taxon>Bacillaceae</taxon>
        <taxon>Lysinibacillus</taxon>
    </lineage>
</organism>
<comment type="caution">
    <text evidence="5">The sequence shown here is derived from an EMBL/GenBank/DDBJ whole genome shotgun (WGS) entry which is preliminary data.</text>
</comment>
<evidence type="ECO:0000313" key="5">
    <source>
        <dbReference type="EMBL" id="PJO45141.1"/>
    </source>
</evidence>